<evidence type="ECO:0000256" key="2">
    <source>
        <dbReference type="ARBA" id="ARBA00022692"/>
    </source>
</evidence>
<evidence type="ECO:0000256" key="5">
    <source>
        <dbReference type="RuleBase" id="RU362064"/>
    </source>
</evidence>
<evidence type="ECO:0000313" key="6">
    <source>
        <dbReference type="EMBL" id="TXL67692.1"/>
    </source>
</evidence>
<keyword evidence="6" id="KW-0966">Cell projection</keyword>
<organism evidence="6 7">
    <name type="scientific">Cerasibacillus terrae</name>
    <dbReference type="NCBI Taxonomy" id="2498845"/>
    <lineage>
        <taxon>Bacteria</taxon>
        <taxon>Bacillati</taxon>
        <taxon>Bacillota</taxon>
        <taxon>Bacilli</taxon>
        <taxon>Bacillales</taxon>
        <taxon>Bacillaceae</taxon>
        <taxon>Cerasibacillus</taxon>
    </lineage>
</organism>
<keyword evidence="6" id="KW-0282">Flagellum</keyword>
<keyword evidence="7" id="KW-1185">Reference proteome</keyword>
<evidence type="ECO:0000256" key="1">
    <source>
        <dbReference type="ARBA" id="ARBA00022475"/>
    </source>
</evidence>
<gene>
    <name evidence="6" type="primary">fliO</name>
    <name evidence="6" type="ORF">FHP05_01360</name>
</gene>
<sequence>MTKKKVFVVIIILILSMTIDIPKGYAADSSVKDWLEEKEVNDSKPSKKKDSSDTITTEMEKDSLAISIVKTIVLLGLILFLIYFLLKLLNKKNRLFQQSKTLENLGGISLGQNKSIQVIRVGEKMYLIGVGDNVELLQEVSDEVTKKALLDNDNQQQKISQTNLFSLFMMKRNKRAHTKDQDKGDFSRLFQKELNQMKENRKTIRNQYERRKDINE</sequence>
<keyword evidence="2 5" id="KW-0812">Transmembrane</keyword>
<dbReference type="RefSeq" id="WP_147665353.1">
    <property type="nucleotide sequence ID" value="NZ_VDUW01000001.1"/>
</dbReference>
<keyword evidence="4 5" id="KW-0472">Membrane</keyword>
<dbReference type="GO" id="GO:0044781">
    <property type="term" value="P:bacterial-type flagellum organization"/>
    <property type="evidence" value="ECO:0007669"/>
    <property type="project" value="UniProtKB-UniRule"/>
</dbReference>
<evidence type="ECO:0000313" key="7">
    <source>
        <dbReference type="Proteomes" id="UP000321574"/>
    </source>
</evidence>
<reference evidence="6 7" key="1">
    <citation type="submission" date="2019-06" db="EMBL/GenBank/DDBJ databases">
        <title>Cerasibacillus sp. nov., isolated from maize field.</title>
        <authorList>
            <person name="Lin S.-Y."/>
            <person name="Tsai C.-F."/>
            <person name="Young C.-C."/>
        </authorList>
    </citation>
    <scope>NUCLEOTIDE SEQUENCE [LARGE SCALE GENOMIC DNA]</scope>
    <source>
        <strain evidence="6 7">CC-CFT480</strain>
    </source>
</reference>
<keyword evidence="5" id="KW-0975">Bacterial flagellum</keyword>
<dbReference type="InterPro" id="IPR022781">
    <property type="entry name" value="Flagellar_biosynth_FliO"/>
</dbReference>
<keyword evidence="3 5" id="KW-1133">Transmembrane helix</keyword>
<proteinExistence type="inferred from homology"/>
<dbReference type="GO" id="GO:0005886">
    <property type="term" value="C:plasma membrane"/>
    <property type="evidence" value="ECO:0007669"/>
    <property type="project" value="UniProtKB-SubCell"/>
</dbReference>
<keyword evidence="6" id="KW-0969">Cilium</keyword>
<evidence type="ECO:0000256" key="4">
    <source>
        <dbReference type="ARBA" id="ARBA00023136"/>
    </source>
</evidence>
<evidence type="ECO:0000256" key="3">
    <source>
        <dbReference type="ARBA" id="ARBA00022989"/>
    </source>
</evidence>
<comment type="subcellular location">
    <subcellularLocation>
        <location evidence="5">Cell membrane</location>
    </subcellularLocation>
    <subcellularLocation>
        <location evidence="5">Bacterial flagellum basal body</location>
    </subcellularLocation>
</comment>
<comment type="similarity">
    <text evidence="5">Belongs to the FliO/MopB family.</text>
</comment>
<dbReference type="OrthoDB" id="2376965at2"/>
<name>A0A5C8P2V2_9BACI</name>
<protein>
    <recommendedName>
        <fullName evidence="5">Flagellar protein</fullName>
    </recommendedName>
</protein>
<dbReference type="Pfam" id="PF04347">
    <property type="entry name" value="FliO"/>
    <property type="match status" value="1"/>
</dbReference>
<accession>A0A5C8P2V2</accession>
<dbReference type="Proteomes" id="UP000321574">
    <property type="component" value="Unassembled WGS sequence"/>
</dbReference>
<dbReference type="NCBIfam" id="TIGR03500">
    <property type="entry name" value="FliO_TIGR"/>
    <property type="match status" value="1"/>
</dbReference>
<keyword evidence="1 5" id="KW-1003">Cell membrane</keyword>
<dbReference type="GO" id="GO:0009425">
    <property type="term" value="C:bacterial-type flagellum basal body"/>
    <property type="evidence" value="ECO:0007669"/>
    <property type="project" value="UniProtKB-SubCell"/>
</dbReference>
<feature type="transmembrane region" description="Helical" evidence="5">
    <location>
        <begin position="64"/>
        <end position="86"/>
    </location>
</feature>
<comment type="caution">
    <text evidence="6">The sequence shown here is derived from an EMBL/GenBank/DDBJ whole genome shotgun (WGS) entry which is preliminary data.</text>
</comment>
<dbReference type="EMBL" id="VDUW01000001">
    <property type="protein sequence ID" value="TXL67692.1"/>
    <property type="molecule type" value="Genomic_DNA"/>
</dbReference>
<dbReference type="AlphaFoldDB" id="A0A5C8P2V2"/>